<dbReference type="Proteomes" id="UP000181951">
    <property type="component" value="Unassembled WGS sequence"/>
</dbReference>
<organism evidence="4 5">
    <name type="scientific">Actinacidiphila rubida</name>
    <dbReference type="NCBI Taxonomy" id="310780"/>
    <lineage>
        <taxon>Bacteria</taxon>
        <taxon>Bacillati</taxon>
        <taxon>Actinomycetota</taxon>
        <taxon>Actinomycetes</taxon>
        <taxon>Kitasatosporales</taxon>
        <taxon>Streptomycetaceae</taxon>
        <taxon>Actinacidiphila</taxon>
    </lineage>
</organism>
<feature type="compositionally biased region" description="Gly residues" evidence="1">
    <location>
        <begin position="41"/>
        <end position="61"/>
    </location>
</feature>
<evidence type="ECO:0000313" key="5">
    <source>
        <dbReference type="Proteomes" id="UP000181951"/>
    </source>
</evidence>
<keyword evidence="2" id="KW-0472">Membrane</keyword>
<dbReference type="STRING" id="310780.SAMN05216267_1024143"/>
<gene>
    <name evidence="4" type="ORF">SAMN05216267_1024143</name>
</gene>
<feature type="region of interest" description="Disordered" evidence="1">
    <location>
        <begin position="41"/>
        <end position="87"/>
    </location>
</feature>
<dbReference type="InterPro" id="IPR058488">
    <property type="entry name" value="DUF8175"/>
</dbReference>
<keyword evidence="5" id="KW-1185">Reference proteome</keyword>
<protein>
    <recommendedName>
        <fullName evidence="3">DUF8175 domain-containing protein</fullName>
    </recommendedName>
</protein>
<accession>A0A1H8P7U7</accession>
<evidence type="ECO:0000256" key="2">
    <source>
        <dbReference type="SAM" id="Phobius"/>
    </source>
</evidence>
<reference evidence="4 5" key="1">
    <citation type="submission" date="2016-10" db="EMBL/GenBank/DDBJ databases">
        <authorList>
            <person name="de Groot N.N."/>
        </authorList>
    </citation>
    <scope>NUCLEOTIDE SEQUENCE [LARGE SCALE GENOMIC DNA]</scope>
    <source>
        <strain evidence="4 5">CGMCC 4.2026</strain>
    </source>
</reference>
<evidence type="ECO:0000259" key="3">
    <source>
        <dbReference type="Pfam" id="PF26526"/>
    </source>
</evidence>
<evidence type="ECO:0000313" key="4">
    <source>
        <dbReference type="EMBL" id="SEO37593.1"/>
    </source>
</evidence>
<name>A0A1H8P7U7_9ACTN</name>
<keyword evidence="2" id="KW-1133">Transmembrane helix</keyword>
<feature type="domain" description="DUF8175" evidence="3">
    <location>
        <begin position="80"/>
        <end position="230"/>
    </location>
</feature>
<dbReference type="EMBL" id="FODD01000024">
    <property type="protein sequence ID" value="SEO37593.1"/>
    <property type="molecule type" value="Genomic_DNA"/>
</dbReference>
<evidence type="ECO:0000256" key="1">
    <source>
        <dbReference type="SAM" id="MobiDB-lite"/>
    </source>
</evidence>
<feature type="transmembrane region" description="Helical" evidence="2">
    <location>
        <begin position="19"/>
        <end position="37"/>
    </location>
</feature>
<dbReference type="Pfam" id="PF26526">
    <property type="entry name" value="DUF8175"/>
    <property type="match status" value="1"/>
</dbReference>
<keyword evidence="2" id="KW-0812">Transmembrane</keyword>
<sequence length="259" mass="25734">MPEGHGGGSGRRQAQPRRALFTVVGIVVLLVAAIAFANRGDGSGSSGSGGTRTGGSSGGKGSTSSSATAPTGERPVSGRSGGIPAGFARTEQGAQSAAANYAVALGGVDMFNADRRHAIVSAVYGPNAGAVQGSLDRAYSGNALKALGLRDDGTAPAGLTFVSRTVPVGTKVTASGTDAATVEVWCTDLVGLAGQGSTNPVSSAWFTVTEKLVWAAGDWKLQSSSQKDGPAPVNGDTRAATADEIAGAVQQYGGFTYAR</sequence>
<proteinExistence type="predicted"/>
<dbReference type="AlphaFoldDB" id="A0A1H8P7U7"/>